<proteinExistence type="inferred from homology"/>
<name>A0AAJ6VVA4_9ACAR</name>
<evidence type="ECO:0000259" key="6">
    <source>
        <dbReference type="Pfam" id="PF00728"/>
    </source>
</evidence>
<dbReference type="PANTHER" id="PTHR21040:SF8">
    <property type="entry name" value="BCDNA.GH04120"/>
    <property type="match status" value="1"/>
</dbReference>
<comment type="catalytic activity">
    <reaction evidence="1">
        <text>Hydrolysis of terminal non-reducing N-acetyl-D-hexosamine residues in N-acetyl-beta-D-hexosaminides.</text>
        <dbReference type="EC" id="3.2.1.52"/>
    </reaction>
</comment>
<gene>
    <name evidence="8" type="primary">LOC100897953</name>
</gene>
<keyword evidence="7" id="KW-1185">Reference proteome</keyword>
<reference evidence="8" key="1">
    <citation type="submission" date="2025-08" db="UniProtKB">
        <authorList>
            <consortium name="RefSeq"/>
        </authorList>
    </citation>
    <scope>IDENTIFICATION</scope>
</reference>
<feature type="transmembrane region" description="Helical" evidence="5">
    <location>
        <begin position="41"/>
        <end position="61"/>
    </location>
</feature>
<dbReference type="GeneID" id="100897953"/>
<evidence type="ECO:0000256" key="2">
    <source>
        <dbReference type="ARBA" id="ARBA00006285"/>
    </source>
</evidence>
<dbReference type="InterPro" id="IPR015883">
    <property type="entry name" value="Glyco_hydro_20_cat"/>
</dbReference>
<sequence>MRSVRGHRAQNAESASYLLIRQSNAPSRGNPLRRMNSRLRCALLFSLLIVLTILFVNLIFIRLDRPDILKLVGKNMQPGEFSPSEPEDAVLERLHHGFIKPVKLPQKIIHLDLKGAPLSVTYLEQIMPILQQLGATGLLIEYEDMFPYHGKLENISAINSYSVNDIGRILEAAKANELTVIPLIQTFGHLEVALKLEEFANLREVPHNPQALCPSRNASVQLITEMLKQVAELHQGHITHIHIGSDEVYALGECGLCLDRMTDHNWMKSDLFLSHVSTVVNIVHSLGYQAIIWDDMFRNVDEEALKSSPLARLVEIMVWNYSKNVNLVGVFSKYMTAGFRGLWIASAFKGAVGPNNQMPEYKLHLLNHLSWVQLLKQFEGRIQVKGIAITGWQRFDHFASLCELFPVGIPVLAVCLAFLQTGRLDDQTLGGIKTILKCNRNIKFVGDILPVNPSLYGSPPPLFCDHPGSRVFFDIMRWDELRKQEKEALKTNYIVGWMSPMNIKHQFSSPDNVMQGTRDFSELISQISKLGEVISEDLLEVSDRATAEEWVETFIEPMIEPLEKLQNSAKLMLGKNRWPRRPLYDSRRPPT</sequence>
<evidence type="ECO:0000256" key="4">
    <source>
        <dbReference type="ARBA" id="ARBA00022801"/>
    </source>
</evidence>
<dbReference type="InterPro" id="IPR038901">
    <property type="entry name" value="HEXDC-like"/>
</dbReference>
<dbReference type="KEGG" id="goe:100897953"/>
<dbReference type="SUPFAM" id="SSF51445">
    <property type="entry name" value="(Trans)glycosidases"/>
    <property type="match status" value="1"/>
</dbReference>
<dbReference type="PANTHER" id="PTHR21040">
    <property type="entry name" value="BCDNA.GH04120"/>
    <property type="match status" value="1"/>
</dbReference>
<dbReference type="Proteomes" id="UP000694867">
    <property type="component" value="Unplaced"/>
</dbReference>
<dbReference type="InterPro" id="IPR017853">
    <property type="entry name" value="GH"/>
</dbReference>
<keyword evidence="4" id="KW-0378">Hydrolase</keyword>
<protein>
    <recommendedName>
        <fullName evidence="3">beta-N-acetylhexosaminidase</fullName>
        <ecNumber evidence="3">3.2.1.52</ecNumber>
    </recommendedName>
</protein>
<dbReference type="EC" id="3.2.1.52" evidence="3"/>
<keyword evidence="5" id="KW-0812">Transmembrane</keyword>
<comment type="similarity">
    <text evidence="2">Belongs to the glycosyl hydrolase 20 family.</text>
</comment>
<accession>A0AAJ6VVA4</accession>
<evidence type="ECO:0000256" key="3">
    <source>
        <dbReference type="ARBA" id="ARBA00012663"/>
    </source>
</evidence>
<evidence type="ECO:0000256" key="1">
    <source>
        <dbReference type="ARBA" id="ARBA00001231"/>
    </source>
</evidence>
<dbReference type="AlphaFoldDB" id="A0AAJ6VVA4"/>
<feature type="domain" description="Glycoside hydrolase family 20 catalytic" evidence="6">
    <location>
        <begin position="147"/>
        <end position="323"/>
    </location>
</feature>
<evidence type="ECO:0000313" key="7">
    <source>
        <dbReference type="Proteomes" id="UP000694867"/>
    </source>
</evidence>
<dbReference type="Gene3D" id="3.20.20.80">
    <property type="entry name" value="Glycosidases"/>
    <property type="match status" value="1"/>
</dbReference>
<keyword evidence="5" id="KW-0472">Membrane</keyword>
<evidence type="ECO:0000256" key="5">
    <source>
        <dbReference type="SAM" id="Phobius"/>
    </source>
</evidence>
<dbReference type="GO" id="GO:0004563">
    <property type="term" value="F:beta-N-acetylhexosaminidase activity"/>
    <property type="evidence" value="ECO:0007669"/>
    <property type="project" value="UniProtKB-EC"/>
</dbReference>
<keyword evidence="5" id="KW-1133">Transmembrane helix</keyword>
<dbReference type="GO" id="GO:0005975">
    <property type="term" value="P:carbohydrate metabolic process"/>
    <property type="evidence" value="ECO:0007669"/>
    <property type="project" value="InterPro"/>
</dbReference>
<evidence type="ECO:0000313" key="8">
    <source>
        <dbReference type="RefSeq" id="XP_003737932.1"/>
    </source>
</evidence>
<organism evidence="7 8">
    <name type="scientific">Galendromus occidentalis</name>
    <name type="common">western predatory mite</name>
    <dbReference type="NCBI Taxonomy" id="34638"/>
    <lineage>
        <taxon>Eukaryota</taxon>
        <taxon>Metazoa</taxon>
        <taxon>Ecdysozoa</taxon>
        <taxon>Arthropoda</taxon>
        <taxon>Chelicerata</taxon>
        <taxon>Arachnida</taxon>
        <taxon>Acari</taxon>
        <taxon>Parasitiformes</taxon>
        <taxon>Mesostigmata</taxon>
        <taxon>Gamasina</taxon>
        <taxon>Phytoseioidea</taxon>
        <taxon>Phytoseiidae</taxon>
        <taxon>Typhlodrominae</taxon>
        <taxon>Galendromus</taxon>
    </lineage>
</organism>
<dbReference type="RefSeq" id="XP_003737932.1">
    <property type="nucleotide sequence ID" value="XM_003737884.2"/>
</dbReference>
<dbReference type="Pfam" id="PF00728">
    <property type="entry name" value="Glyco_hydro_20"/>
    <property type="match status" value="1"/>
</dbReference>
<dbReference type="CDD" id="cd06565">
    <property type="entry name" value="GH20_GcnA-like"/>
    <property type="match status" value="1"/>
</dbReference>